<sequence>MNAQQKTIAQTCLAASHDGTMNFPSIVAVLIDAGFEGYAVDYRRGTSIYYLPDGDSVELPAIATPTPVAAAFRADGVEAAVRAAQSNAPGYSYRGFCEAVKAAGCAGYMVSFSGRRVVYYGRTAECHVEHFPH</sequence>
<organism evidence="1 2">
    <name type="scientific">Azospirillum palustre</name>
    <dbReference type="NCBI Taxonomy" id="2044885"/>
    <lineage>
        <taxon>Bacteria</taxon>
        <taxon>Pseudomonadati</taxon>
        <taxon>Pseudomonadota</taxon>
        <taxon>Alphaproteobacteria</taxon>
        <taxon>Rhodospirillales</taxon>
        <taxon>Azospirillaceae</taxon>
        <taxon>Azospirillum</taxon>
    </lineage>
</organism>
<dbReference type="EMBL" id="PDKW01000038">
    <property type="protein sequence ID" value="PGH58526.1"/>
    <property type="molecule type" value="Genomic_DNA"/>
</dbReference>
<proteinExistence type="predicted"/>
<dbReference type="RefSeq" id="WP_098735356.1">
    <property type="nucleotide sequence ID" value="NZ_PDKW01000038.1"/>
</dbReference>
<comment type="caution">
    <text evidence="1">The sequence shown here is derived from an EMBL/GenBank/DDBJ whole genome shotgun (WGS) entry which is preliminary data.</text>
</comment>
<evidence type="ECO:0000313" key="2">
    <source>
        <dbReference type="Proteomes" id="UP000225379"/>
    </source>
</evidence>
<dbReference type="AlphaFoldDB" id="A0A2B8BIB8"/>
<dbReference type="Pfam" id="PF07166">
    <property type="entry name" value="DUF1398"/>
    <property type="match status" value="1"/>
</dbReference>
<protein>
    <submittedName>
        <fullName evidence="1">DUF1398 domain-containing protein</fullName>
    </submittedName>
</protein>
<dbReference type="Gene3D" id="3.30.1810.10">
    <property type="entry name" value="YdfO-like"/>
    <property type="match status" value="1"/>
</dbReference>
<gene>
    <name evidence="1" type="ORF">CRT60_05075</name>
</gene>
<dbReference type="SUPFAM" id="SSF160419">
    <property type="entry name" value="YdfO-like"/>
    <property type="match status" value="1"/>
</dbReference>
<evidence type="ECO:0000313" key="1">
    <source>
        <dbReference type="EMBL" id="PGH58526.1"/>
    </source>
</evidence>
<dbReference type="InterPro" id="IPR036696">
    <property type="entry name" value="YdfO-like_sf"/>
</dbReference>
<reference evidence="2" key="1">
    <citation type="submission" date="2017-10" db="EMBL/GenBank/DDBJ databases">
        <authorList>
            <person name="Kravchenko I.K."/>
            <person name="Grouzdev D.S."/>
        </authorList>
    </citation>
    <scope>NUCLEOTIDE SEQUENCE [LARGE SCALE GENOMIC DNA]</scope>
    <source>
        <strain evidence="2">B2</strain>
    </source>
</reference>
<dbReference type="Proteomes" id="UP000225379">
    <property type="component" value="Unassembled WGS sequence"/>
</dbReference>
<dbReference type="InterPro" id="IPR009833">
    <property type="entry name" value="DUF1398"/>
</dbReference>
<keyword evidence="2" id="KW-1185">Reference proteome</keyword>
<name>A0A2B8BIB8_9PROT</name>
<dbReference type="OrthoDB" id="7571760at2"/>
<accession>A0A2B8BIB8</accession>